<evidence type="ECO:0000313" key="1">
    <source>
        <dbReference type="EMBL" id="JAD34984.1"/>
    </source>
</evidence>
<accession>A0A0A8Z6G2</accession>
<organism evidence="1">
    <name type="scientific">Arundo donax</name>
    <name type="common">Giant reed</name>
    <name type="synonym">Donax arundinaceus</name>
    <dbReference type="NCBI Taxonomy" id="35708"/>
    <lineage>
        <taxon>Eukaryota</taxon>
        <taxon>Viridiplantae</taxon>
        <taxon>Streptophyta</taxon>
        <taxon>Embryophyta</taxon>
        <taxon>Tracheophyta</taxon>
        <taxon>Spermatophyta</taxon>
        <taxon>Magnoliopsida</taxon>
        <taxon>Liliopsida</taxon>
        <taxon>Poales</taxon>
        <taxon>Poaceae</taxon>
        <taxon>PACMAD clade</taxon>
        <taxon>Arundinoideae</taxon>
        <taxon>Arundineae</taxon>
        <taxon>Arundo</taxon>
    </lineage>
</organism>
<proteinExistence type="predicted"/>
<dbReference type="AlphaFoldDB" id="A0A0A8Z6G2"/>
<name>A0A0A8Z6G2_ARUDO</name>
<protein>
    <submittedName>
        <fullName evidence="1">Uncharacterized protein</fullName>
    </submittedName>
</protein>
<reference evidence="1" key="2">
    <citation type="journal article" date="2015" name="Data Brief">
        <title>Shoot transcriptome of the giant reed, Arundo donax.</title>
        <authorList>
            <person name="Barrero R.A."/>
            <person name="Guerrero F.D."/>
            <person name="Moolhuijzen P."/>
            <person name="Goolsby J.A."/>
            <person name="Tidwell J."/>
            <person name="Bellgard S.E."/>
            <person name="Bellgard M.I."/>
        </authorList>
    </citation>
    <scope>NUCLEOTIDE SEQUENCE</scope>
    <source>
        <tissue evidence="1">Shoot tissue taken approximately 20 cm above the soil surface</tissue>
    </source>
</reference>
<sequence length="27" mass="3289">MYSCWAQNVTLTHRYTFIYRNSGVIYT</sequence>
<dbReference type="EMBL" id="GBRH01262911">
    <property type="protein sequence ID" value="JAD34984.1"/>
    <property type="molecule type" value="Transcribed_RNA"/>
</dbReference>
<reference evidence="1" key="1">
    <citation type="submission" date="2014-09" db="EMBL/GenBank/DDBJ databases">
        <authorList>
            <person name="Magalhaes I.L.F."/>
            <person name="Oliveira U."/>
            <person name="Santos F.R."/>
            <person name="Vidigal T.H.D.A."/>
            <person name="Brescovit A.D."/>
            <person name="Santos A.J."/>
        </authorList>
    </citation>
    <scope>NUCLEOTIDE SEQUENCE</scope>
    <source>
        <tissue evidence="1">Shoot tissue taken approximately 20 cm above the soil surface</tissue>
    </source>
</reference>